<sequence length="415" mass="47150">MQTIQYYLVGGAVRDRLLGLPIKDRDWVVTGASPEQMQALGFRPVGKDFPVFLHPETHEEYALARTERKTARGYHGFEFYTDPNISLIDDLQRRDLTINALAETTTGELIDPYGGQADLEQRILRHVSTAFAEDPVRILRVARFYARYARYGFQIAPETLALMRSMVAAGEVASLVPERVWQEFEAALQEPNPECFIQSLRECGALAILFPELDRLFGVPQPAQHHPEIDTGIHTLLVLQRAAQLSQASTVRFAALTHDLGKGLTPVDILPSHHGHEERSFKLVGELCQRYRIPKQFQHLAELTARYHTHIHRAFEQQAKTCLNVLEACDAFRRPTRFEDLLIACQADSQGRTGFENRPYPQADFFRAILLACQAVDVQAIIQLGYKGEQIRKCLYQQRLEATKQVISHFKTQSS</sequence>
<dbReference type="InterPro" id="IPR003607">
    <property type="entry name" value="HD/PDEase_dom"/>
</dbReference>
<evidence type="ECO:0000259" key="13">
    <source>
        <dbReference type="PROSITE" id="PS51831"/>
    </source>
</evidence>
<dbReference type="EC" id="3.1.3.-" evidence="12"/>
<evidence type="ECO:0000256" key="6">
    <source>
        <dbReference type="ARBA" id="ARBA00022741"/>
    </source>
</evidence>
<dbReference type="GO" id="GO:0042245">
    <property type="term" value="P:RNA repair"/>
    <property type="evidence" value="ECO:0007669"/>
    <property type="project" value="UniProtKB-KW"/>
</dbReference>
<feature type="binding site" evidence="12">
    <location>
        <position position="24"/>
    </location>
    <ligand>
        <name>Mg(2+)</name>
        <dbReference type="ChEBI" id="CHEBI:18420"/>
    </ligand>
</feature>
<dbReference type="Gene3D" id="3.30.460.10">
    <property type="entry name" value="Beta Polymerase, domain 2"/>
    <property type="match status" value="1"/>
</dbReference>
<feature type="binding site" evidence="12">
    <location>
        <position position="11"/>
    </location>
    <ligand>
        <name>ATP</name>
        <dbReference type="ChEBI" id="CHEBI:30616"/>
    </ligand>
</feature>
<dbReference type="GO" id="GO:0000287">
    <property type="term" value="F:magnesium ion binding"/>
    <property type="evidence" value="ECO:0007669"/>
    <property type="project" value="UniProtKB-UniRule"/>
</dbReference>
<dbReference type="EMBL" id="FUYB01000001">
    <property type="protein sequence ID" value="SKA67322.1"/>
    <property type="molecule type" value="Genomic_DNA"/>
</dbReference>
<dbReference type="Gene3D" id="1.10.3090.10">
    <property type="entry name" value="cca-adding enzyme, domain 2"/>
    <property type="match status" value="1"/>
</dbReference>
<comment type="subunit">
    <text evidence="12">Monomer. Can also form homodimers and oligomers.</text>
</comment>
<dbReference type="SUPFAM" id="SSF81301">
    <property type="entry name" value="Nucleotidyltransferase"/>
    <property type="match status" value="1"/>
</dbReference>
<evidence type="ECO:0000256" key="8">
    <source>
        <dbReference type="ARBA" id="ARBA00022801"/>
    </source>
</evidence>
<dbReference type="RefSeq" id="WP_327192613.1">
    <property type="nucleotide sequence ID" value="NZ_FUYB01000001.1"/>
</dbReference>
<evidence type="ECO:0000256" key="3">
    <source>
        <dbReference type="ARBA" id="ARBA00022694"/>
    </source>
</evidence>
<feature type="binding site" evidence="12">
    <location>
        <position position="14"/>
    </location>
    <ligand>
        <name>CTP</name>
        <dbReference type="ChEBI" id="CHEBI:37563"/>
    </ligand>
</feature>
<keyword evidence="5 12" id="KW-0479">Metal-binding</keyword>
<evidence type="ECO:0000256" key="5">
    <source>
        <dbReference type="ARBA" id="ARBA00022723"/>
    </source>
</evidence>
<feature type="binding site" evidence="12">
    <location>
        <position position="143"/>
    </location>
    <ligand>
        <name>CTP</name>
        <dbReference type="ChEBI" id="CHEBI:37563"/>
    </ligand>
</feature>
<dbReference type="HAMAP" id="MF_01262">
    <property type="entry name" value="CCA_bact_type2"/>
    <property type="match status" value="1"/>
</dbReference>
<evidence type="ECO:0000256" key="10">
    <source>
        <dbReference type="ARBA" id="ARBA00022842"/>
    </source>
</evidence>
<comment type="function">
    <text evidence="12">Catalyzes the addition and repair of the essential 3'-terminal CCA sequence in tRNAs without using a nucleic acid template. Adds these three nucleotides in the order of C, C, and A to the tRNA nucleotide-73, using CTP and ATP as substrates and producing inorganic pyrophosphate. tRNA 3'-terminal CCA addition is required both for tRNA processing and repair. Also involved in tRNA surveillance by mediating tandem CCA addition to generate a CCACCA at the 3' terminus of unstable tRNAs. While stable tRNAs receive only 3'-terminal CCA, unstable tRNAs are marked with CCACCA and rapidly degraded.</text>
</comment>
<feature type="binding site" evidence="12">
    <location>
        <position position="14"/>
    </location>
    <ligand>
        <name>ATP</name>
        <dbReference type="ChEBI" id="CHEBI:30616"/>
    </ligand>
</feature>
<evidence type="ECO:0000256" key="4">
    <source>
        <dbReference type="ARBA" id="ARBA00022695"/>
    </source>
</evidence>
<dbReference type="PANTHER" id="PTHR47545">
    <property type="entry name" value="MULTIFUNCTIONAL CCA PROTEIN"/>
    <property type="match status" value="1"/>
</dbReference>
<feature type="binding site" evidence="12">
    <location>
        <position position="140"/>
    </location>
    <ligand>
        <name>ATP</name>
        <dbReference type="ChEBI" id="CHEBI:30616"/>
    </ligand>
</feature>
<feature type="binding site" evidence="12">
    <location>
        <position position="11"/>
    </location>
    <ligand>
        <name>CTP</name>
        <dbReference type="ChEBI" id="CHEBI:37563"/>
    </ligand>
</feature>
<dbReference type="PIRSF" id="PIRSF000813">
    <property type="entry name" value="CCA_bact"/>
    <property type="match status" value="1"/>
</dbReference>
<dbReference type="SUPFAM" id="SSF81891">
    <property type="entry name" value="Poly A polymerase C-terminal region-like"/>
    <property type="match status" value="1"/>
</dbReference>
<comment type="catalytic activity">
    <reaction evidence="12">
        <text>a tRNA with a 3' CCA end + 2 CTP + ATP = a tRNA with a 3' CCACCA end + 3 diphosphate</text>
        <dbReference type="Rhea" id="RHEA:76235"/>
        <dbReference type="Rhea" id="RHEA-COMP:10468"/>
        <dbReference type="Rhea" id="RHEA-COMP:18655"/>
        <dbReference type="ChEBI" id="CHEBI:30616"/>
        <dbReference type="ChEBI" id="CHEBI:33019"/>
        <dbReference type="ChEBI" id="CHEBI:37563"/>
        <dbReference type="ChEBI" id="CHEBI:83071"/>
        <dbReference type="ChEBI" id="CHEBI:195187"/>
    </reaction>
</comment>
<dbReference type="Proteomes" id="UP000190460">
    <property type="component" value="Unassembled WGS sequence"/>
</dbReference>
<keyword evidence="1 12" id="KW-0533">Nickel</keyword>
<protein>
    <recommendedName>
        <fullName evidence="12">Multifunctional CCA protein</fullName>
    </recommendedName>
    <domain>
        <recommendedName>
            <fullName evidence="12">CCA-adding enzyme</fullName>
            <ecNumber evidence="12">2.7.7.72</ecNumber>
        </recommendedName>
        <alternativeName>
            <fullName evidence="12">CCA tRNA nucleotidyltransferase</fullName>
        </alternativeName>
        <alternativeName>
            <fullName evidence="12">tRNA CCA-pyrophosphorylase</fullName>
        </alternativeName>
        <alternativeName>
            <fullName evidence="12">tRNA adenylyl-/cytidylyl-transferase</fullName>
        </alternativeName>
        <alternativeName>
            <fullName evidence="12">tRNA nucleotidyltransferase</fullName>
        </alternativeName>
        <alternativeName>
            <fullName evidence="12">tRNA-NT</fullName>
        </alternativeName>
    </domain>
    <domain>
        <recommendedName>
            <fullName evidence="12">2'-nucleotidase</fullName>
            <ecNumber evidence="12">3.1.3.-</ecNumber>
        </recommendedName>
    </domain>
    <domain>
        <recommendedName>
            <fullName evidence="12">2',3'-cyclic phosphodiesterase</fullName>
            <ecNumber evidence="12">3.1.4.-</ecNumber>
        </recommendedName>
    </domain>
    <domain>
        <recommendedName>
            <fullName evidence="12">Phosphatase</fullName>
        </recommendedName>
    </domain>
</protein>
<dbReference type="Pfam" id="PF12627">
    <property type="entry name" value="PolyA_pol_RNAbd"/>
    <property type="match status" value="1"/>
</dbReference>
<evidence type="ECO:0000313" key="14">
    <source>
        <dbReference type="EMBL" id="SKA67322.1"/>
    </source>
</evidence>
<keyword evidence="9 12" id="KW-0067">ATP-binding</keyword>
<dbReference type="GO" id="GO:0001680">
    <property type="term" value="P:tRNA 3'-terminal CCA addition"/>
    <property type="evidence" value="ECO:0007669"/>
    <property type="project" value="UniProtKB-UniRule"/>
</dbReference>
<feature type="binding site" evidence="12">
    <location>
        <position position="26"/>
    </location>
    <ligand>
        <name>Mg(2+)</name>
        <dbReference type="ChEBI" id="CHEBI:18420"/>
    </ligand>
</feature>
<evidence type="ECO:0000256" key="12">
    <source>
        <dbReference type="HAMAP-Rule" id="MF_01261"/>
    </source>
</evidence>
<feature type="binding site" evidence="12">
    <location>
        <position position="140"/>
    </location>
    <ligand>
        <name>CTP</name>
        <dbReference type="ChEBI" id="CHEBI:37563"/>
    </ligand>
</feature>
<evidence type="ECO:0000256" key="1">
    <source>
        <dbReference type="ARBA" id="ARBA00022596"/>
    </source>
</evidence>
<dbReference type="NCBIfam" id="NF008137">
    <property type="entry name" value="PRK10885.1"/>
    <property type="match status" value="1"/>
</dbReference>
<dbReference type="STRING" id="92487.SAMN02745130_00018"/>
<dbReference type="HAMAP" id="MF_01261">
    <property type="entry name" value="CCA_bact_type1"/>
    <property type="match status" value="1"/>
</dbReference>
<dbReference type="InterPro" id="IPR043519">
    <property type="entry name" value="NT_sf"/>
</dbReference>
<dbReference type="PROSITE" id="PS51831">
    <property type="entry name" value="HD"/>
    <property type="match status" value="1"/>
</dbReference>
<feature type="domain" description="HD" evidence="13">
    <location>
        <begin position="231"/>
        <end position="332"/>
    </location>
</feature>
<comment type="cofactor">
    <cofactor evidence="12">
        <name>Mg(2+)</name>
        <dbReference type="ChEBI" id="CHEBI:18420"/>
    </cofactor>
    <text evidence="12">Magnesium is required for nucleotidyltransferase activity.</text>
</comment>
<dbReference type="GO" id="GO:0004112">
    <property type="term" value="F:cyclic-nucleotide phosphodiesterase activity"/>
    <property type="evidence" value="ECO:0007669"/>
    <property type="project" value="UniProtKB-UniRule"/>
</dbReference>
<comment type="domain">
    <text evidence="12">Comprises two domains: an N-terminal domain containing the nucleotidyltransferase activity and a C-terminal HD domain associated with both phosphodiesterase and phosphatase activities.</text>
</comment>
<dbReference type="EC" id="2.7.7.72" evidence="12"/>
<keyword evidence="4 12" id="KW-0548">Nucleotidyltransferase</keyword>
<dbReference type="GO" id="GO:0016791">
    <property type="term" value="F:phosphatase activity"/>
    <property type="evidence" value="ECO:0007669"/>
    <property type="project" value="UniProtKB-UniRule"/>
</dbReference>
<keyword evidence="6 12" id="KW-0547">Nucleotide-binding</keyword>
<keyword evidence="7 12" id="KW-0692">RNA repair</keyword>
<evidence type="ECO:0000256" key="9">
    <source>
        <dbReference type="ARBA" id="ARBA00022840"/>
    </source>
</evidence>
<comment type="cofactor">
    <cofactor evidence="12">
        <name>Ni(2+)</name>
        <dbReference type="ChEBI" id="CHEBI:49786"/>
    </cofactor>
    <text evidence="12">Nickel for phosphatase activity.</text>
</comment>
<evidence type="ECO:0000256" key="11">
    <source>
        <dbReference type="ARBA" id="ARBA00022884"/>
    </source>
</evidence>
<evidence type="ECO:0000313" key="15">
    <source>
        <dbReference type="Proteomes" id="UP000190460"/>
    </source>
</evidence>
<proteinExistence type="inferred from homology"/>
<comment type="catalytic activity">
    <reaction evidence="12">
        <text>a tRNA precursor + 2 CTP + ATP = a tRNA with a 3' CCA end + 3 diphosphate</text>
        <dbReference type="Rhea" id="RHEA:14433"/>
        <dbReference type="Rhea" id="RHEA-COMP:10465"/>
        <dbReference type="Rhea" id="RHEA-COMP:10468"/>
        <dbReference type="ChEBI" id="CHEBI:30616"/>
        <dbReference type="ChEBI" id="CHEBI:33019"/>
        <dbReference type="ChEBI" id="CHEBI:37563"/>
        <dbReference type="ChEBI" id="CHEBI:74896"/>
        <dbReference type="ChEBI" id="CHEBI:83071"/>
        <dbReference type="EC" id="2.7.7.72"/>
    </reaction>
</comment>
<dbReference type="CDD" id="cd00077">
    <property type="entry name" value="HDc"/>
    <property type="match status" value="1"/>
</dbReference>
<dbReference type="InterPro" id="IPR012006">
    <property type="entry name" value="CCA_bact"/>
</dbReference>
<name>A0A1T4VQQ0_9GAMM</name>
<dbReference type="GO" id="GO:0000049">
    <property type="term" value="F:tRNA binding"/>
    <property type="evidence" value="ECO:0007669"/>
    <property type="project" value="UniProtKB-UniRule"/>
</dbReference>
<dbReference type="GO" id="GO:0005524">
    <property type="term" value="F:ATP binding"/>
    <property type="evidence" value="ECO:0007669"/>
    <property type="project" value="UniProtKB-UniRule"/>
</dbReference>
<dbReference type="GO" id="GO:0160016">
    <property type="term" value="F:CCACCA tRNA nucleotidyltransferase activity"/>
    <property type="evidence" value="ECO:0007669"/>
    <property type="project" value="RHEA"/>
</dbReference>
<dbReference type="EC" id="3.1.4.-" evidence="12"/>
<dbReference type="PANTHER" id="PTHR47545:SF1">
    <property type="entry name" value="MULTIFUNCTIONAL CCA PROTEIN"/>
    <property type="match status" value="1"/>
</dbReference>
<gene>
    <name evidence="12" type="primary">cca</name>
    <name evidence="14" type="ORF">SAMN02745130_00018</name>
</gene>
<keyword evidence="2 12" id="KW-0808">Transferase</keyword>
<reference evidence="14 15" key="1">
    <citation type="submission" date="2017-02" db="EMBL/GenBank/DDBJ databases">
        <authorList>
            <person name="Peterson S.W."/>
        </authorList>
    </citation>
    <scope>NUCLEOTIDE SEQUENCE [LARGE SCALE GENOMIC DNA]</scope>
    <source>
        <strain evidence="14 15">ATCC 49788</strain>
    </source>
</reference>
<dbReference type="AlphaFoldDB" id="A0A1T4VQQ0"/>
<keyword evidence="11 12" id="KW-0694">RNA-binding</keyword>
<dbReference type="GO" id="GO:0004810">
    <property type="term" value="F:CCA tRNA nucleotidyltransferase activity"/>
    <property type="evidence" value="ECO:0007669"/>
    <property type="project" value="UniProtKB-UniRule"/>
</dbReference>
<feature type="binding site" evidence="12">
    <location>
        <position position="143"/>
    </location>
    <ligand>
        <name>ATP</name>
        <dbReference type="ChEBI" id="CHEBI:30616"/>
    </ligand>
</feature>
<dbReference type="InterPro" id="IPR032828">
    <property type="entry name" value="PolyA_RNA-bd"/>
</dbReference>
<dbReference type="CDD" id="cd05398">
    <property type="entry name" value="NT_ClassII-CCAase"/>
    <property type="match status" value="1"/>
</dbReference>
<dbReference type="Pfam" id="PF01743">
    <property type="entry name" value="PolyA_pol"/>
    <property type="match status" value="1"/>
</dbReference>
<dbReference type="Pfam" id="PF01966">
    <property type="entry name" value="HD"/>
    <property type="match status" value="1"/>
</dbReference>
<dbReference type="InterPro" id="IPR002646">
    <property type="entry name" value="PolA_pol_head_dom"/>
</dbReference>
<feature type="binding site" evidence="12">
    <location>
        <position position="94"/>
    </location>
    <ligand>
        <name>CTP</name>
        <dbReference type="ChEBI" id="CHEBI:37563"/>
    </ligand>
</feature>
<dbReference type="InterPro" id="IPR050124">
    <property type="entry name" value="tRNA_CCA-adding_enzyme"/>
</dbReference>
<keyword evidence="8 12" id="KW-0378">Hydrolase</keyword>
<comment type="miscellaneous">
    <text evidence="12">A single active site specifically recognizes both ATP and CTP and is responsible for their addition.</text>
</comment>
<dbReference type="InterPro" id="IPR006674">
    <property type="entry name" value="HD_domain"/>
</dbReference>
<comment type="similarity">
    <text evidence="12">Belongs to the tRNA nucleotidyltransferase/poly(A) polymerase family. Bacterial CCA-adding enzyme type 1 subfamily.</text>
</comment>
<organism evidence="14 15">
    <name type="scientific">Thiothrix eikelboomii</name>
    <dbReference type="NCBI Taxonomy" id="92487"/>
    <lineage>
        <taxon>Bacteria</taxon>
        <taxon>Pseudomonadati</taxon>
        <taxon>Pseudomonadota</taxon>
        <taxon>Gammaproteobacteria</taxon>
        <taxon>Thiotrichales</taxon>
        <taxon>Thiotrichaceae</taxon>
        <taxon>Thiothrix</taxon>
    </lineage>
</organism>
<keyword evidence="10 12" id="KW-0460">Magnesium</keyword>
<evidence type="ECO:0000256" key="2">
    <source>
        <dbReference type="ARBA" id="ARBA00022679"/>
    </source>
</evidence>
<keyword evidence="3 12" id="KW-0819">tRNA processing</keyword>
<keyword evidence="15" id="KW-1185">Reference proteome</keyword>
<keyword evidence="12" id="KW-0511">Multifunctional enzyme</keyword>
<accession>A0A1T4VQQ0</accession>
<evidence type="ECO:0000256" key="7">
    <source>
        <dbReference type="ARBA" id="ARBA00022800"/>
    </source>
</evidence>
<feature type="binding site" evidence="12">
    <location>
        <position position="94"/>
    </location>
    <ligand>
        <name>ATP</name>
        <dbReference type="ChEBI" id="CHEBI:30616"/>
    </ligand>
</feature>